<feature type="region of interest" description="Disordered" evidence="1">
    <location>
        <begin position="16"/>
        <end position="71"/>
    </location>
</feature>
<reference evidence="2 3" key="1">
    <citation type="journal article" date="2024" name="bioRxiv">
        <title>A reference genome for Trichogramma kaykai: A tiny desert-dwelling parasitoid wasp with competing sex-ratio distorters.</title>
        <authorList>
            <person name="Culotta J."/>
            <person name="Lindsey A.R."/>
        </authorList>
    </citation>
    <scope>NUCLEOTIDE SEQUENCE [LARGE SCALE GENOMIC DNA]</scope>
    <source>
        <strain evidence="2 3">KSX58</strain>
    </source>
</reference>
<evidence type="ECO:0000256" key="1">
    <source>
        <dbReference type="SAM" id="MobiDB-lite"/>
    </source>
</evidence>
<gene>
    <name evidence="2" type="ORF">TKK_014226</name>
</gene>
<proteinExistence type="predicted"/>
<organism evidence="2 3">
    <name type="scientific">Trichogramma kaykai</name>
    <dbReference type="NCBI Taxonomy" id="54128"/>
    <lineage>
        <taxon>Eukaryota</taxon>
        <taxon>Metazoa</taxon>
        <taxon>Ecdysozoa</taxon>
        <taxon>Arthropoda</taxon>
        <taxon>Hexapoda</taxon>
        <taxon>Insecta</taxon>
        <taxon>Pterygota</taxon>
        <taxon>Neoptera</taxon>
        <taxon>Endopterygota</taxon>
        <taxon>Hymenoptera</taxon>
        <taxon>Apocrita</taxon>
        <taxon>Proctotrupomorpha</taxon>
        <taxon>Chalcidoidea</taxon>
        <taxon>Trichogrammatidae</taxon>
        <taxon>Trichogramma</taxon>
    </lineage>
</organism>
<feature type="compositionally biased region" description="Polar residues" evidence="1">
    <location>
        <begin position="28"/>
        <end position="39"/>
    </location>
</feature>
<name>A0ABD2WE29_9HYME</name>
<dbReference type="EMBL" id="JBJJXI010000113">
    <property type="protein sequence ID" value="KAL3390969.1"/>
    <property type="molecule type" value="Genomic_DNA"/>
</dbReference>
<dbReference type="Proteomes" id="UP001627154">
    <property type="component" value="Unassembled WGS sequence"/>
</dbReference>
<evidence type="ECO:0000313" key="2">
    <source>
        <dbReference type="EMBL" id="KAL3390969.1"/>
    </source>
</evidence>
<keyword evidence="3" id="KW-1185">Reference proteome</keyword>
<protein>
    <submittedName>
        <fullName evidence="2">Uncharacterized protein</fullName>
    </submittedName>
</protein>
<comment type="caution">
    <text evidence="2">The sequence shown here is derived from an EMBL/GenBank/DDBJ whole genome shotgun (WGS) entry which is preliminary data.</text>
</comment>
<feature type="compositionally biased region" description="Low complexity" evidence="1">
    <location>
        <begin position="48"/>
        <end position="61"/>
    </location>
</feature>
<dbReference type="AlphaFoldDB" id="A0ABD2WE29"/>
<accession>A0ABD2WE29</accession>
<sequence length="210" mass="23315">MLCRFAATHFIEGTLPSSRAPTRRQNHRLSATAAQSSRHPTTRRLPLRRASIGRASASATRPNRTHARASAPATRCVITRSCIGACHPTRRDSRPRIGTCHAVRHRLYHVRLLRHRSHEERPSCATFAAHAFFTELFVSGADAPTLPASPSEPFLRARLPPSTGQWRNEHREPCRPARRLPIVLQASSFASARIDGATHRVVSSSSQLYA</sequence>
<evidence type="ECO:0000313" key="3">
    <source>
        <dbReference type="Proteomes" id="UP001627154"/>
    </source>
</evidence>